<feature type="chain" id="PRO_5029676604" description="Porin" evidence="1">
    <location>
        <begin position="20"/>
        <end position="408"/>
    </location>
</feature>
<proteinExistence type="predicted"/>
<accession>A0A7D4CR15</accession>
<evidence type="ECO:0000313" key="2">
    <source>
        <dbReference type="EMBL" id="QKG79845.1"/>
    </source>
</evidence>
<gene>
    <name evidence="2" type="ORF">FHG85_06080</name>
</gene>
<evidence type="ECO:0000313" key="3">
    <source>
        <dbReference type="Proteomes" id="UP000500961"/>
    </source>
</evidence>
<dbReference type="RefSeq" id="WP_173073994.1">
    <property type="nucleotide sequence ID" value="NZ_CP041345.1"/>
</dbReference>
<dbReference type="AlphaFoldDB" id="A0A7D4CR15"/>
<keyword evidence="3" id="KW-1185">Reference proteome</keyword>
<reference evidence="2 3" key="1">
    <citation type="submission" date="2019-07" db="EMBL/GenBank/DDBJ databases">
        <title>Thalassofilum flectens gen. nov., sp. nov., a novel moderate thermophilic anaerobe from a shallow sea hot spring in Kunashir Island (Russia), representing a new family in the order Bacteroidales, and proposal of Thalassofilacea fam. nov.</title>
        <authorList>
            <person name="Kochetkova T.V."/>
            <person name="Podosokorskaya O.A."/>
            <person name="Novikov A."/>
            <person name="Elcheninov A.G."/>
            <person name="Toshchakov S.V."/>
            <person name="Kublanov I.V."/>
        </authorList>
    </citation>
    <scope>NUCLEOTIDE SEQUENCE [LARGE SCALE GENOMIC DNA]</scope>
    <source>
        <strain evidence="2 3">38-H</strain>
    </source>
</reference>
<organism evidence="2 3">
    <name type="scientific">Tenuifilum thalassicum</name>
    <dbReference type="NCBI Taxonomy" id="2590900"/>
    <lineage>
        <taxon>Bacteria</taxon>
        <taxon>Pseudomonadati</taxon>
        <taxon>Bacteroidota</taxon>
        <taxon>Bacteroidia</taxon>
        <taxon>Bacteroidales</taxon>
        <taxon>Tenuifilaceae</taxon>
        <taxon>Tenuifilum</taxon>
    </lineage>
</organism>
<dbReference type="Proteomes" id="UP000500961">
    <property type="component" value="Chromosome"/>
</dbReference>
<keyword evidence="1" id="KW-0732">Signal</keyword>
<evidence type="ECO:0000256" key="1">
    <source>
        <dbReference type="SAM" id="SignalP"/>
    </source>
</evidence>
<evidence type="ECO:0008006" key="4">
    <source>
        <dbReference type="Google" id="ProtNLM"/>
    </source>
</evidence>
<dbReference type="KEGG" id="ttz:FHG85_06080"/>
<dbReference type="SUPFAM" id="SSF56935">
    <property type="entry name" value="Porins"/>
    <property type="match status" value="1"/>
</dbReference>
<feature type="signal peptide" evidence="1">
    <location>
        <begin position="1"/>
        <end position="19"/>
    </location>
</feature>
<name>A0A7D4CR15_9BACT</name>
<dbReference type="EMBL" id="CP041345">
    <property type="protein sequence ID" value="QKG79845.1"/>
    <property type="molecule type" value="Genomic_DNA"/>
</dbReference>
<sequence>MKRFLLILISVFFVFSGFAQESTKPKIEVKPYGFVAYEAIFDTYKSLDVRDGELTFYPLKPNYDANGNDINKKVQFQMLSIITRFGIKVSGPDILGSKSSARFESDFYATANSYIYLLRLRHAFINLKWENAELIMGQYWHPVIVNEFIPSTISFGAGQPFHSLNRSPQIRFIYHPSKNIRMLIAAVSQGYHRTKGPEDAMRNSGRPELLGQVAYGSAKKIMIGASAGYKWLTPRLVTASGLKIDKTIGQFLFSGFASVANEKTSIRTEVIYGENLTHLVMIGGYGRVTESDLNGDYDYANLRTFSTWVDINHKLSDWELGLYAGYSKLMGSDKNYTSLSGYNRNDDINYIYRISPRVTYKQENLALSLEYMLTTAVYGETFDAHHKVTSSLDPVSNNRVTLSAKYKF</sequence>
<protein>
    <recommendedName>
        <fullName evidence="4">Porin</fullName>
    </recommendedName>
</protein>